<gene>
    <name evidence="8" type="primary">Edc3</name>
</gene>
<comment type="subcellular location">
    <subcellularLocation>
        <location evidence="1">Cytoplasm</location>
        <location evidence="1">P-body</location>
    </subcellularLocation>
</comment>
<reference evidence="8" key="1">
    <citation type="submission" date="2020-04" db="EMBL/GenBank/DDBJ databases">
        <authorList>
            <person name="Neveu A P."/>
        </authorList>
    </citation>
    <scope>NUCLEOTIDE SEQUENCE</scope>
    <source>
        <tissue evidence="8">Whole embryo</tissue>
    </source>
</reference>
<evidence type="ECO:0000256" key="1">
    <source>
        <dbReference type="ARBA" id="ARBA00004201"/>
    </source>
</evidence>
<dbReference type="CDD" id="cd01737">
    <property type="entry name" value="LSm16_N"/>
    <property type="match status" value="1"/>
</dbReference>
<evidence type="ECO:0000256" key="4">
    <source>
        <dbReference type="ARBA" id="ARBA00022490"/>
    </source>
</evidence>
<proteinExistence type="evidence at transcript level"/>
<dbReference type="PANTHER" id="PTHR13612">
    <property type="entry name" value="ENHANCER OF MRNA-DECAPPING PROTEIN 3"/>
    <property type="match status" value="1"/>
</dbReference>
<dbReference type="InterPro" id="IPR034107">
    <property type="entry name" value="Lsm16_N"/>
</dbReference>
<sequence>MANEFVGRHVSINCGPVLGFFQGQITSVNSSNQAITIKDAFKNGVKCSCPEVTLVASDIVDLCMIDELMPNSTAPDTTSKPAPRQKEKQPNNSNTGKNQSKERKKGLQTASPQTMSPPRVTHSFREQRHPFVKDGRPQSRFCGRQRIDSHSGLDDCFSIDQAELNEDFDFEKNLALFDKQSIMPNKVKKHKTVAKYRHDENVLESKPTVYRQIVTNSSEKGVAEYYTDAGLVVPCISSSTHARICETAELMGISYTRQFEAFAISANLMALSVVGGSNRLHPRNAHQRPHIVVFTASHQLGAQAIATARHLANQNVQVEVFMDDFVKMHDYIQDELKLLTLTSARLINDVKDLPSTPVDLVIVAMEDGFSSFFRQHAWYKAATRWCSNTIAPIMCFCPPDDEDFKPKFNIKWSVCSILPQSLPESFGLVYLLDIGLPPMVFKQVGITYRSPFCSKSFIALHRNR</sequence>
<evidence type="ECO:0000259" key="7">
    <source>
        <dbReference type="PROSITE" id="PS51512"/>
    </source>
</evidence>
<dbReference type="InterPro" id="IPR019050">
    <property type="entry name" value="FDF_dom"/>
</dbReference>
<name>A0A6F9DCC6_9ASCI</name>
<feature type="domain" description="DFDF" evidence="7">
    <location>
        <begin position="156"/>
        <end position="192"/>
    </location>
</feature>
<dbReference type="GO" id="GO:0003729">
    <property type="term" value="F:mRNA binding"/>
    <property type="evidence" value="ECO:0007669"/>
    <property type="project" value="InterPro"/>
</dbReference>
<dbReference type="GO" id="GO:0000932">
    <property type="term" value="C:P-body"/>
    <property type="evidence" value="ECO:0007669"/>
    <property type="project" value="UniProtKB-SubCell"/>
</dbReference>
<dbReference type="InterPro" id="IPR004443">
    <property type="entry name" value="YjeF_N_dom"/>
</dbReference>
<dbReference type="SMART" id="SM01271">
    <property type="entry name" value="LSM14"/>
    <property type="match status" value="1"/>
</dbReference>
<dbReference type="PROSITE" id="PS51512">
    <property type="entry name" value="DFDF"/>
    <property type="match status" value="1"/>
</dbReference>
<evidence type="ECO:0000256" key="3">
    <source>
        <dbReference type="ARBA" id="ARBA00015797"/>
    </source>
</evidence>
<dbReference type="AlphaFoldDB" id="A0A6F9DCC6"/>
<dbReference type="SUPFAM" id="SSF64153">
    <property type="entry name" value="YjeF N-terminal domain-like"/>
    <property type="match status" value="1"/>
</dbReference>
<accession>A0A6F9DCC6</accession>
<evidence type="ECO:0000256" key="6">
    <source>
        <dbReference type="SAM" id="MobiDB-lite"/>
    </source>
</evidence>
<evidence type="ECO:0000256" key="2">
    <source>
        <dbReference type="ARBA" id="ARBA00006610"/>
    </source>
</evidence>
<dbReference type="GO" id="GO:0031087">
    <property type="term" value="P:deadenylation-independent decapping of nuclear-transcribed mRNA"/>
    <property type="evidence" value="ECO:0007669"/>
    <property type="project" value="InterPro"/>
</dbReference>
<dbReference type="GO" id="GO:0033962">
    <property type="term" value="P:P-body assembly"/>
    <property type="evidence" value="ECO:0007669"/>
    <property type="project" value="TreeGrafter"/>
</dbReference>
<dbReference type="InterPro" id="IPR025762">
    <property type="entry name" value="DFDF"/>
</dbReference>
<dbReference type="SMART" id="SM01199">
    <property type="entry name" value="FDF"/>
    <property type="match status" value="1"/>
</dbReference>
<evidence type="ECO:0000256" key="5">
    <source>
        <dbReference type="ARBA" id="ARBA00032192"/>
    </source>
</evidence>
<dbReference type="Gene3D" id="2.30.30.100">
    <property type="match status" value="1"/>
</dbReference>
<comment type="similarity">
    <text evidence="2">Belongs to the EDC3 family.</text>
</comment>
<dbReference type="InterPro" id="IPR036652">
    <property type="entry name" value="YjeF_N_dom_sf"/>
</dbReference>
<dbReference type="EMBL" id="LR784731">
    <property type="protein sequence ID" value="CAB3240808.1"/>
    <property type="molecule type" value="mRNA"/>
</dbReference>
<feature type="compositionally biased region" description="Polar residues" evidence="6">
    <location>
        <begin position="71"/>
        <end position="80"/>
    </location>
</feature>
<dbReference type="Pfam" id="PF03853">
    <property type="entry name" value="YjeF_N"/>
    <property type="match status" value="1"/>
</dbReference>
<feature type="region of interest" description="Disordered" evidence="6">
    <location>
        <begin position="71"/>
        <end position="128"/>
    </location>
</feature>
<protein>
    <recommendedName>
        <fullName evidence="3">Enhancer of mRNA-decapping protein 3</fullName>
    </recommendedName>
    <alternativeName>
        <fullName evidence="5">YjeF domain-containing protein 1</fullName>
    </alternativeName>
</protein>
<organism evidence="8">
    <name type="scientific">Phallusia mammillata</name>
    <dbReference type="NCBI Taxonomy" id="59560"/>
    <lineage>
        <taxon>Eukaryota</taxon>
        <taxon>Metazoa</taxon>
        <taxon>Chordata</taxon>
        <taxon>Tunicata</taxon>
        <taxon>Ascidiacea</taxon>
        <taxon>Phlebobranchia</taxon>
        <taxon>Ascidiidae</taxon>
        <taxon>Phallusia</taxon>
    </lineage>
</organism>
<dbReference type="Gene3D" id="3.40.50.10260">
    <property type="entry name" value="YjeF N-terminal domain"/>
    <property type="match status" value="1"/>
</dbReference>
<dbReference type="PANTHER" id="PTHR13612:SF0">
    <property type="entry name" value="ENHANCER OF MRNA-DECAPPING PROTEIN 3"/>
    <property type="match status" value="1"/>
</dbReference>
<evidence type="ECO:0000313" key="8">
    <source>
        <dbReference type="EMBL" id="CAB3240808.1"/>
    </source>
</evidence>
<dbReference type="InterPro" id="IPR025609">
    <property type="entry name" value="Lsm14-like_N"/>
</dbReference>
<keyword evidence="4" id="KW-0963">Cytoplasm</keyword>